<evidence type="ECO:0000313" key="2">
    <source>
        <dbReference type="EMBL" id="CAI2372379.1"/>
    </source>
</evidence>
<dbReference type="EMBL" id="CAMPGE010013664">
    <property type="protein sequence ID" value="CAI2372379.1"/>
    <property type="molecule type" value="Genomic_DNA"/>
</dbReference>
<proteinExistence type="predicted"/>
<comment type="caution">
    <text evidence="2">The sequence shown here is derived from an EMBL/GenBank/DDBJ whole genome shotgun (WGS) entry which is preliminary data.</text>
</comment>
<name>A0AAD1UUP8_EUPCR</name>
<reference evidence="2" key="1">
    <citation type="submission" date="2023-07" db="EMBL/GenBank/DDBJ databases">
        <authorList>
            <consortium name="AG Swart"/>
            <person name="Singh M."/>
            <person name="Singh A."/>
            <person name="Seah K."/>
            <person name="Emmerich C."/>
        </authorList>
    </citation>
    <scope>NUCLEOTIDE SEQUENCE</scope>
    <source>
        <strain evidence="2">DP1</strain>
    </source>
</reference>
<gene>
    <name evidence="2" type="ORF">ECRASSUSDP1_LOCUS13709</name>
</gene>
<dbReference type="AlphaFoldDB" id="A0AAD1UUP8"/>
<keyword evidence="3" id="KW-1185">Reference proteome</keyword>
<evidence type="ECO:0000256" key="1">
    <source>
        <dbReference type="SAM" id="MobiDB-lite"/>
    </source>
</evidence>
<evidence type="ECO:0000313" key="3">
    <source>
        <dbReference type="Proteomes" id="UP001295684"/>
    </source>
</evidence>
<protein>
    <submittedName>
        <fullName evidence="2">Uncharacterized protein</fullName>
    </submittedName>
</protein>
<accession>A0AAD1UUP8</accession>
<dbReference type="Proteomes" id="UP001295684">
    <property type="component" value="Unassembled WGS sequence"/>
</dbReference>
<organism evidence="2 3">
    <name type="scientific">Euplotes crassus</name>
    <dbReference type="NCBI Taxonomy" id="5936"/>
    <lineage>
        <taxon>Eukaryota</taxon>
        <taxon>Sar</taxon>
        <taxon>Alveolata</taxon>
        <taxon>Ciliophora</taxon>
        <taxon>Intramacronucleata</taxon>
        <taxon>Spirotrichea</taxon>
        <taxon>Hypotrichia</taxon>
        <taxon>Euplotida</taxon>
        <taxon>Euplotidae</taxon>
        <taxon>Moneuplotes</taxon>
    </lineage>
</organism>
<feature type="region of interest" description="Disordered" evidence="1">
    <location>
        <begin position="32"/>
        <end position="59"/>
    </location>
</feature>
<sequence>MSLQSTINNPKIASKFINVSFNNQISLFNQDLSPIRQTKPNKKKAKSNDIPTRPLEPKKNKKKLYIEKYKGVNPIKYSNTAFRDFNSIVNKKLLKLLGVDYNASKALPETLENDQYGISPSKIQHHNSESPVKRRVNSIRSSRRMLSKIKHMKSNSINNSLYSTGSDSETYSSFKNSDMPSFRYSSEINQKRSKKRMTFTRFFAGDKGESPKITLRCNKYK</sequence>